<dbReference type="PANTHER" id="PTHR45707:SF76">
    <property type="entry name" value="PROTEIN KINASE DOMAIN-CONTAINING PROTEIN"/>
    <property type="match status" value="1"/>
</dbReference>
<evidence type="ECO:0000259" key="16">
    <source>
        <dbReference type="PROSITE" id="PS50011"/>
    </source>
</evidence>
<dbReference type="InterPro" id="IPR008271">
    <property type="entry name" value="Ser/Thr_kinase_AS"/>
</dbReference>
<dbReference type="GO" id="GO:0002229">
    <property type="term" value="P:defense response to oomycetes"/>
    <property type="evidence" value="ECO:0007669"/>
    <property type="project" value="UniProtKB-ARBA"/>
</dbReference>
<feature type="binding site" evidence="15">
    <location>
        <position position="509"/>
    </location>
    <ligand>
        <name>ATP</name>
        <dbReference type="ChEBI" id="CHEBI:30616"/>
    </ligand>
</feature>
<dbReference type="PROSITE" id="PS00107">
    <property type="entry name" value="PROTEIN_KINASE_ATP"/>
    <property type="match status" value="1"/>
</dbReference>
<evidence type="ECO:0000256" key="6">
    <source>
        <dbReference type="ARBA" id="ARBA00022692"/>
    </source>
</evidence>
<feature type="domain" description="MSP" evidence="17">
    <location>
        <begin position="20"/>
        <end position="154"/>
    </location>
</feature>
<evidence type="ECO:0000256" key="14">
    <source>
        <dbReference type="ARBA" id="ARBA00023180"/>
    </source>
</evidence>
<dbReference type="Pfam" id="PF00069">
    <property type="entry name" value="Pkinase"/>
    <property type="match status" value="1"/>
</dbReference>
<keyword evidence="7" id="KW-0732">Signal</keyword>
<dbReference type="GeneID" id="109775352"/>
<dbReference type="Proteomes" id="UP000015105">
    <property type="component" value="Chromosome 5D"/>
</dbReference>
<evidence type="ECO:0000313" key="19">
    <source>
        <dbReference type="Proteomes" id="UP000015105"/>
    </source>
</evidence>
<dbReference type="SMART" id="SM00220">
    <property type="entry name" value="S_TKc"/>
    <property type="match status" value="1"/>
</dbReference>
<dbReference type="InterPro" id="IPR013783">
    <property type="entry name" value="Ig-like_fold"/>
</dbReference>
<dbReference type="FunFam" id="3.30.200.20:FF:000465">
    <property type="entry name" value="Cysteine-rich receptor-like protein kinase 6"/>
    <property type="match status" value="1"/>
</dbReference>
<evidence type="ECO:0000256" key="15">
    <source>
        <dbReference type="PROSITE-ProRule" id="PRU10141"/>
    </source>
</evidence>
<feature type="domain" description="Protein kinase" evidence="16">
    <location>
        <begin position="480"/>
        <end position="770"/>
    </location>
</feature>
<dbReference type="EnsemblPlants" id="AET5Gv21204800.4">
    <property type="protein sequence ID" value="AET5Gv21204800.4"/>
    <property type="gene ID" value="AET5Gv21204800"/>
</dbReference>
<dbReference type="RefSeq" id="XP_040247222.1">
    <property type="nucleotide sequence ID" value="XM_040391288.3"/>
</dbReference>
<reference evidence="18" key="3">
    <citation type="journal article" date="2017" name="Nature">
        <title>Genome sequence of the progenitor of the wheat D genome Aegilops tauschii.</title>
        <authorList>
            <person name="Luo M.C."/>
            <person name="Gu Y.Q."/>
            <person name="Puiu D."/>
            <person name="Wang H."/>
            <person name="Twardziok S.O."/>
            <person name="Deal K.R."/>
            <person name="Huo N."/>
            <person name="Zhu T."/>
            <person name="Wang L."/>
            <person name="Wang Y."/>
            <person name="McGuire P.E."/>
            <person name="Liu S."/>
            <person name="Long H."/>
            <person name="Ramasamy R.K."/>
            <person name="Rodriguez J.C."/>
            <person name="Van S.L."/>
            <person name="Yuan L."/>
            <person name="Wang Z."/>
            <person name="Xia Z."/>
            <person name="Xiao L."/>
            <person name="Anderson O.D."/>
            <person name="Ouyang S."/>
            <person name="Liang Y."/>
            <person name="Zimin A.V."/>
            <person name="Pertea G."/>
            <person name="Qi P."/>
            <person name="Bennetzen J.L."/>
            <person name="Dai X."/>
            <person name="Dawson M.W."/>
            <person name="Muller H.G."/>
            <person name="Kugler K."/>
            <person name="Rivarola-Duarte L."/>
            <person name="Spannagl M."/>
            <person name="Mayer K.F.X."/>
            <person name="Lu F.H."/>
            <person name="Bevan M.W."/>
            <person name="Leroy P."/>
            <person name="Li P."/>
            <person name="You F.M."/>
            <person name="Sun Q."/>
            <person name="Liu Z."/>
            <person name="Lyons E."/>
            <person name="Wicker T."/>
            <person name="Salzberg S.L."/>
            <person name="Devos K.M."/>
            <person name="Dvorak J."/>
        </authorList>
    </citation>
    <scope>NUCLEOTIDE SEQUENCE [LARGE SCALE GENOMIC DNA]</scope>
    <source>
        <strain evidence="18">cv. AL8/78</strain>
    </source>
</reference>
<dbReference type="GO" id="GO:0005886">
    <property type="term" value="C:plasma membrane"/>
    <property type="evidence" value="ECO:0007669"/>
    <property type="project" value="UniProtKB-SubCell"/>
</dbReference>
<dbReference type="GO" id="GO:0005524">
    <property type="term" value="F:ATP binding"/>
    <property type="evidence" value="ECO:0007669"/>
    <property type="project" value="UniProtKB-UniRule"/>
</dbReference>
<evidence type="ECO:0000256" key="11">
    <source>
        <dbReference type="ARBA" id="ARBA00022989"/>
    </source>
</evidence>
<evidence type="ECO:0000256" key="4">
    <source>
        <dbReference type="ARBA" id="ARBA00022475"/>
    </source>
</evidence>
<accession>A0A453MJ48</accession>
<dbReference type="InterPro" id="IPR017441">
    <property type="entry name" value="Protein_kinase_ATP_BS"/>
</dbReference>
<dbReference type="PROSITE" id="PS00108">
    <property type="entry name" value="PROTEIN_KINASE_ST"/>
    <property type="match status" value="1"/>
</dbReference>
<evidence type="ECO:0000256" key="7">
    <source>
        <dbReference type="ARBA" id="ARBA00022729"/>
    </source>
</evidence>
<dbReference type="PROSITE" id="PS50202">
    <property type="entry name" value="MSP"/>
    <property type="match status" value="3"/>
</dbReference>
<dbReference type="SUPFAM" id="SSF56112">
    <property type="entry name" value="Protein kinase-like (PK-like)"/>
    <property type="match status" value="1"/>
</dbReference>
<keyword evidence="11" id="KW-1133">Transmembrane helix</keyword>
<organism evidence="18 19">
    <name type="scientific">Aegilops tauschii subsp. strangulata</name>
    <name type="common">Goatgrass</name>
    <dbReference type="NCBI Taxonomy" id="200361"/>
    <lineage>
        <taxon>Eukaryota</taxon>
        <taxon>Viridiplantae</taxon>
        <taxon>Streptophyta</taxon>
        <taxon>Embryophyta</taxon>
        <taxon>Tracheophyta</taxon>
        <taxon>Spermatophyta</taxon>
        <taxon>Magnoliopsida</taxon>
        <taxon>Liliopsida</taxon>
        <taxon>Poales</taxon>
        <taxon>Poaceae</taxon>
        <taxon>BOP clade</taxon>
        <taxon>Pooideae</taxon>
        <taxon>Triticodae</taxon>
        <taxon>Triticeae</taxon>
        <taxon>Triticinae</taxon>
        <taxon>Aegilops</taxon>
    </lineage>
</organism>
<evidence type="ECO:0000256" key="12">
    <source>
        <dbReference type="ARBA" id="ARBA00023136"/>
    </source>
</evidence>
<evidence type="ECO:0000256" key="13">
    <source>
        <dbReference type="ARBA" id="ARBA00023170"/>
    </source>
</evidence>
<dbReference type="OMA" id="YISNEVM"/>
<dbReference type="STRING" id="200361.A0A453MJ48"/>
<dbReference type="Pfam" id="PF00635">
    <property type="entry name" value="Motile_Sperm"/>
    <property type="match status" value="1"/>
</dbReference>
<evidence type="ECO:0000313" key="18">
    <source>
        <dbReference type="EnsemblPlants" id="AET5Gv21204800.4"/>
    </source>
</evidence>
<name>A0A453MJ48_AEGTS</name>
<protein>
    <recommendedName>
        <fullName evidence="20">Protein kinase domain-containing protein</fullName>
    </recommendedName>
</protein>
<keyword evidence="4" id="KW-1003">Cell membrane</keyword>
<reference evidence="18" key="4">
    <citation type="submission" date="2019-03" db="UniProtKB">
        <authorList>
            <consortium name="EnsemblPlants"/>
        </authorList>
    </citation>
    <scope>IDENTIFICATION</scope>
</reference>
<comment type="subcellular location">
    <subcellularLocation>
        <location evidence="1">Cell membrane</location>
        <topology evidence="1">Single-pass type I membrane protein</topology>
    </subcellularLocation>
</comment>
<evidence type="ECO:0000256" key="10">
    <source>
        <dbReference type="ARBA" id="ARBA00022840"/>
    </source>
</evidence>
<dbReference type="OrthoDB" id="666115at2759"/>
<dbReference type="InterPro" id="IPR011009">
    <property type="entry name" value="Kinase-like_dom_sf"/>
</dbReference>
<dbReference type="InterPro" id="IPR000535">
    <property type="entry name" value="MSP_dom"/>
</dbReference>
<evidence type="ECO:0000256" key="5">
    <source>
        <dbReference type="ARBA" id="ARBA00022679"/>
    </source>
</evidence>
<dbReference type="Gene3D" id="2.60.40.10">
    <property type="entry name" value="Immunoglobulins"/>
    <property type="match status" value="3"/>
</dbReference>
<dbReference type="RefSeq" id="XP_040247221.1">
    <property type="nucleotide sequence ID" value="XM_040391287.3"/>
</dbReference>
<dbReference type="AlphaFoldDB" id="A0A453MJ48"/>
<keyword evidence="19" id="KW-1185">Reference proteome</keyword>
<keyword evidence="8 15" id="KW-0547">Nucleotide-binding</keyword>
<evidence type="ECO:0000256" key="8">
    <source>
        <dbReference type="ARBA" id="ARBA00022741"/>
    </source>
</evidence>
<evidence type="ECO:0000256" key="2">
    <source>
        <dbReference type="ARBA" id="ARBA00008536"/>
    </source>
</evidence>
<dbReference type="Gene3D" id="3.30.200.20">
    <property type="entry name" value="Phosphorylase Kinase, domain 1"/>
    <property type="match status" value="1"/>
</dbReference>
<reference evidence="19" key="2">
    <citation type="journal article" date="2017" name="Nat. Plants">
        <title>The Aegilops tauschii genome reveals multiple impacts of transposons.</title>
        <authorList>
            <person name="Zhao G."/>
            <person name="Zou C."/>
            <person name="Li K."/>
            <person name="Wang K."/>
            <person name="Li T."/>
            <person name="Gao L."/>
            <person name="Zhang X."/>
            <person name="Wang H."/>
            <person name="Yang Z."/>
            <person name="Liu X."/>
            <person name="Jiang W."/>
            <person name="Mao L."/>
            <person name="Kong X."/>
            <person name="Jiao Y."/>
            <person name="Jia J."/>
        </authorList>
    </citation>
    <scope>NUCLEOTIDE SEQUENCE [LARGE SCALE GENOMIC DNA]</scope>
    <source>
        <strain evidence="19">cv. AL8/78</strain>
    </source>
</reference>
<dbReference type="KEGG" id="ats:109775352"/>
<proteinExistence type="inferred from homology"/>
<dbReference type="Gene3D" id="1.10.510.10">
    <property type="entry name" value="Transferase(Phosphotransferase) domain 1"/>
    <property type="match status" value="1"/>
</dbReference>
<sequence>MDRLKKKVKQKTSSSARGGMIQVEPSELRFPFLPNAMLSASFSIKVVNVTDNYVVFVTRPMGADVARYTTYPDGGILPPRSTQEFLVRRTTKKSVAQSIECDDKYIECGDKYILCSTIVSESFSNSKYASDLDKFYHDHGDQIWHRIKLGVVLYPTYQQDSPDGMPHTELSLPAPEELIQVQPSEIHFPFLPNVMLSASSLIKVLNITDNYVVLVSRTPVANVAEYGTRRNAGILPPRSTQEFLVRRIVKKSVVQSIKCDDKYLLFSTTVSKSFINSEHCVDLNKFFDKQSGQIWHIRELAVVLEPAYREGSPDGMPHTEELIQVIPHELRFPFVPDESISVTSLIKVVNMTDDYIAFHPRYNVANMAEYTMTPTGGILRPWSTQDIVVTRKSRKGVLQSIKCNDTNFLYSTVVSEDFQSDDLGKFYDTEVGVIWHKLELGVLLEEDTQLQPSEFLTHNETESTLDPMSLQHLKDITNNFSNERILGRGGFGVVYKGVLGNGKMVAVKKLVQSMPSSQQQFENEVNLLMKLKHPNIVRLVGYCYETQHLRGHHEGKIVFAWNTECLLCLEFLLKGSLDKYISDASSGLDWPTRLKIIEGIFYGLQYLHEQSDGPIIHLDLKPANVLLDKNMIPKLTDFGLSRLFDQKQTIHTAINSGTLGYMPPEYLRGIITPMSDIFALGVTIMEVITGHREYPYDIRTSSTEFIEHELQKWRNVLQKQQGYTSLEIDCQQITRCIQIGLICVNPERTKRPTMKKIIDMLQGSKSMDWYISNELSSPNIQVEAP</sequence>
<keyword evidence="9" id="KW-0418">Kinase</keyword>
<evidence type="ECO:0008006" key="20">
    <source>
        <dbReference type="Google" id="ProtNLM"/>
    </source>
</evidence>
<evidence type="ECO:0000256" key="9">
    <source>
        <dbReference type="ARBA" id="ARBA00022777"/>
    </source>
</evidence>
<evidence type="ECO:0000256" key="1">
    <source>
        <dbReference type="ARBA" id="ARBA00004251"/>
    </source>
</evidence>
<comment type="similarity">
    <text evidence="2">In the N-terminal section; belongs to the leguminous lectin family.</text>
</comment>
<keyword evidence="13" id="KW-0675">Receptor</keyword>
<keyword evidence="12" id="KW-0472">Membrane</keyword>
<dbReference type="PROSITE" id="PS50011">
    <property type="entry name" value="PROTEIN_KINASE_DOM"/>
    <property type="match status" value="1"/>
</dbReference>
<dbReference type="Gramene" id="AET5Gv21204800.4">
    <property type="protein sequence ID" value="AET5Gv21204800.4"/>
    <property type="gene ID" value="AET5Gv21204800"/>
</dbReference>
<dbReference type="GO" id="GO:0004672">
    <property type="term" value="F:protein kinase activity"/>
    <property type="evidence" value="ECO:0007669"/>
    <property type="project" value="InterPro"/>
</dbReference>
<keyword evidence="14" id="KW-0325">Glycoprotein</keyword>
<evidence type="ECO:0000256" key="3">
    <source>
        <dbReference type="ARBA" id="ARBA00010217"/>
    </source>
</evidence>
<keyword evidence="10 15" id="KW-0067">ATP-binding</keyword>
<dbReference type="InterPro" id="IPR000719">
    <property type="entry name" value="Prot_kinase_dom"/>
</dbReference>
<dbReference type="PANTHER" id="PTHR45707">
    <property type="entry name" value="C2 CALCIUM/LIPID-BINDING PLANT PHOSPHORIBOSYLTRANSFERASE FAMILY PROTEIN"/>
    <property type="match status" value="1"/>
</dbReference>
<dbReference type="InterPro" id="IPR008962">
    <property type="entry name" value="PapD-like_sf"/>
</dbReference>
<evidence type="ECO:0000259" key="17">
    <source>
        <dbReference type="PROSITE" id="PS50202"/>
    </source>
</evidence>
<dbReference type="SUPFAM" id="SSF49354">
    <property type="entry name" value="PapD-like"/>
    <property type="match status" value="3"/>
</dbReference>
<feature type="domain" description="MSP" evidence="17">
    <location>
        <begin position="322"/>
        <end position="445"/>
    </location>
</feature>
<keyword evidence="6" id="KW-0812">Transmembrane</keyword>
<reference evidence="19" key="1">
    <citation type="journal article" date="2014" name="Science">
        <title>Ancient hybridizations among the ancestral genomes of bread wheat.</title>
        <authorList>
            <consortium name="International Wheat Genome Sequencing Consortium,"/>
            <person name="Marcussen T."/>
            <person name="Sandve S.R."/>
            <person name="Heier L."/>
            <person name="Spannagl M."/>
            <person name="Pfeifer M."/>
            <person name="Jakobsen K.S."/>
            <person name="Wulff B.B."/>
            <person name="Steuernagel B."/>
            <person name="Mayer K.F."/>
            <person name="Olsen O.A."/>
        </authorList>
    </citation>
    <scope>NUCLEOTIDE SEQUENCE [LARGE SCALE GENOMIC DNA]</scope>
    <source>
        <strain evidence="19">cv. AL8/78</strain>
    </source>
</reference>
<dbReference type="FunFam" id="1.10.510.10:FF:000240">
    <property type="entry name" value="Lectin-domain containing receptor kinase A4.3"/>
    <property type="match status" value="1"/>
</dbReference>
<feature type="domain" description="MSP" evidence="17">
    <location>
        <begin position="178"/>
        <end position="305"/>
    </location>
</feature>
<reference evidence="18" key="5">
    <citation type="journal article" date="2021" name="G3 (Bethesda)">
        <title>Aegilops tauschii genome assembly Aet v5.0 features greater sequence contiguity and improved annotation.</title>
        <authorList>
            <person name="Wang L."/>
            <person name="Zhu T."/>
            <person name="Rodriguez J.C."/>
            <person name="Deal K.R."/>
            <person name="Dubcovsky J."/>
            <person name="McGuire P.E."/>
            <person name="Lux T."/>
            <person name="Spannagl M."/>
            <person name="Mayer K.F.X."/>
            <person name="Baldrich P."/>
            <person name="Meyers B.C."/>
            <person name="Huo N."/>
            <person name="Gu Y.Q."/>
            <person name="Zhou H."/>
            <person name="Devos K.M."/>
            <person name="Bennetzen J.L."/>
            <person name="Unver T."/>
            <person name="Budak H."/>
            <person name="Gulick P.J."/>
            <person name="Galiba G."/>
            <person name="Kalapos B."/>
            <person name="Nelson D.R."/>
            <person name="Li P."/>
            <person name="You F.M."/>
            <person name="Luo M.C."/>
            <person name="Dvorak J."/>
        </authorList>
    </citation>
    <scope>NUCLEOTIDE SEQUENCE [LARGE SCALE GENOMIC DNA]</scope>
    <source>
        <strain evidence="18">cv. AL8/78</strain>
    </source>
</reference>
<dbReference type="RefSeq" id="XP_020189692.2">
    <property type="nucleotide sequence ID" value="XM_020334103.4"/>
</dbReference>
<comment type="similarity">
    <text evidence="3">In the C-terminal section; belongs to the protein kinase superfamily. Ser/Thr protein kinase family.</text>
</comment>
<keyword evidence="5" id="KW-0808">Transferase</keyword>